<dbReference type="OrthoDB" id="6486656at2759"/>
<dbReference type="STRING" id="1077348.A0A2G8SVV7"/>
<dbReference type="GO" id="GO:0008299">
    <property type="term" value="P:isoprenoid biosynthetic process"/>
    <property type="evidence" value="ECO:0007669"/>
    <property type="project" value="UniProtKB-ARBA"/>
</dbReference>
<evidence type="ECO:0000256" key="2">
    <source>
        <dbReference type="ARBA" id="ARBA00006333"/>
    </source>
</evidence>
<dbReference type="Proteomes" id="UP000230002">
    <property type="component" value="Unassembled WGS sequence"/>
</dbReference>
<dbReference type="Pfam" id="PF19086">
    <property type="entry name" value="Terpene_syn_C_2"/>
    <property type="match status" value="1"/>
</dbReference>
<evidence type="ECO:0000256" key="5">
    <source>
        <dbReference type="ARBA" id="ARBA00023239"/>
    </source>
</evidence>
<keyword evidence="3 6" id="KW-0479">Metal-binding</keyword>
<dbReference type="PANTHER" id="PTHR35201">
    <property type="entry name" value="TERPENE SYNTHASE"/>
    <property type="match status" value="1"/>
</dbReference>
<evidence type="ECO:0000256" key="3">
    <source>
        <dbReference type="ARBA" id="ARBA00022723"/>
    </source>
</evidence>
<evidence type="ECO:0000256" key="6">
    <source>
        <dbReference type="RuleBase" id="RU366034"/>
    </source>
</evidence>
<dbReference type="InterPro" id="IPR034686">
    <property type="entry name" value="Terpene_cyclase-like_2"/>
</dbReference>
<feature type="region of interest" description="Disordered" evidence="7">
    <location>
        <begin position="266"/>
        <end position="287"/>
    </location>
</feature>
<comment type="similarity">
    <text evidence="2 6">Belongs to the terpene synthase family.</text>
</comment>
<evidence type="ECO:0000256" key="4">
    <source>
        <dbReference type="ARBA" id="ARBA00022842"/>
    </source>
</evidence>
<evidence type="ECO:0000256" key="1">
    <source>
        <dbReference type="ARBA" id="ARBA00001946"/>
    </source>
</evidence>
<evidence type="ECO:0000313" key="9">
    <source>
        <dbReference type="Proteomes" id="UP000230002"/>
    </source>
</evidence>
<dbReference type="EMBL" id="AYKW01000001">
    <property type="protein sequence ID" value="PIL37688.1"/>
    <property type="molecule type" value="Genomic_DNA"/>
</dbReference>
<proteinExistence type="inferred from homology"/>
<dbReference type="PANTHER" id="PTHR35201:SF4">
    <property type="entry name" value="BETA-PINACENE SYNTHASE-RELATED"/>
    <property type="match status" value="1"/>
</dbReference>
<dbReference type="SMR" id="A0A2G8SVV7"/>
<dbReference type="AlphaFoldDB" id="A0A2G8SVV7"/>
<gene>
    <name evidence="8" type="ORF">GSI_01382</name>
</gene>
<keyword evidence="5 6" id="KW-0456">Lyase</keyword>
<keyword evidence="9" id="KW-1185">Reference proteome</keyword>
<dbReference type="GO" id="GO:0046872">
    <property type="term" value="F:metal ion binding"/>
    <property type="evidence" value="ECO:0007669"/>
    <property type="project" value="UniProtKB-KW"/>
</dbReference>
<dbReference type="Gene3D" id="1.10.600.10">
    <property type="entry name" value="Farnesyl Diphosphate Synthase"/>
    <property type="match status" value="1"/>
</dbReference>
<name>A0A2G8SVV7_9APHY</name>
<accession>A0A2G8SVV7</accession>
<comment type="cofactor">
    <cofactor evidence="1 6">
        <name>Mg(2+)</name>
        <dbReference type="ChEBI" id="CHEBI:18420"/>
    </cofactor>
</comment>
<dbReference type="EC" id="4.2.3.-" evidence="6"/>
<reference evidence="8 9" key="1">
    <citation type="journal article" date="2015" name="Sci. Rep.">
        <title>Chromosome-level genome map provides insights into diverse defense mechanisms in the medicinal fungus Ganoderma sinense.</title>
        <authorList>
            <person name="Zhu Y."/>
            <person name="Xu J."/>
            <person name="Sun C."/>
            <person name="Zhou S."/>
            <person name="Xu H."/>
            <person name="Nelson D.R."/>
            <person name="Qian J."/>
            <person name="Song J."/>
            <person name="Luo H."/>
            <person name="Xiang L."/>
            <person name="Li Y."/>
            <person name="Xu Z."/>
            <person name="Ji A."/>
            <person name="Wang L."/>
            <person name="Lu S."/>
            <person name="Hayward A."/>
            <person name="Sun W."/>
            <person name="Li X."/>
            <person name="Schwartz D.C."/>
            <person name="Wang Y."/>
            <person name="Chen S."/>
        </authorList>
    </citation>
    <scope>NUCLEOTIDE SEQUENCE [LARGE SCALE GENOMIC DNA]</scope>
    <source>
        <strain evidence="8 9">ZZ0214-1</strain>
    </source>
</reference>
<protein>
    <recommendedName>
        <fullName evidence="6">Terpene synthase</fullName>
        <ecNumber evidence="6">4.2.3.-</ecNumber>
    </recommendedName>
</protein>
<keyword evidence="4 6" id="KW-0460">Magnesium</keyword>
<evidence type="ECO:0000313" key="8">
    <source>
        <dbReference type="EMBL" id="PIL37688.1"/>
    </source>
</evidence>
<dbReference type="InterPro" id="IPR008949">
    <property type="entry name" value="Isoprenoid_synthase_dom_sf"/>
</dbReference>
<organism evidence="8 9">
    <name type="scientific">Ganoderma sinense ZZ0214-1</name>
    <dbReference type="NCBI Taxonomy" id="1077348"/>
    <lineage>
        <taxon>Eukaryota</taxon>
        <taxon>Fungi</taxon>
        <taxon>Dikarya</taxon>
        <taxon>Basidiomycota</taxon>
        <taxon>Agaricomycotina</taxon>
        <taxon>Agaricomycetes</taxon>
        <taxon>Polyporales</taxon>
        <taxon>Polyporaceae</taxon>
        <taxon>Ganoderma</taxon>
    </lineage>
</organism>
<dbReference type="SUPFAM" id="SSF48576">
    <property type="entry name" value="Terpenoid synthases"/>
    <property type="match status" value="1"/>
</dbReference>
<sequence length="287" mass="32544">MTDSKVIYVPDTMSHWPWPRKLNPFYEEVEAESIAWLASFHPLTPESQNAHNRAHIGRLAALVYTDAPRERLRIGSDLLHALYVYDEYTDRESSAGVREISAIVLDALRNTDKPRPEGELVIGEIIRDVWARGRAITTPEAEKHFIEAMEVYLEGVAHQAEDRDNHVLRTVDTYMEARRMDSGVRPCLSPCEFHLSIPDEAFYHPVVKELRDASIDLVVLDNDMASYNREQAVGNANWNIITIVMHQYKLDLYQIGLVPGHGVGRTVPQGGEGPLSERTYPDTLVQS</sequence>
<comment type="caution">
    <text evidence="8">The sequence shown here is derived from an EMBL/GenBank/DDBJ whole genome shotgun (WGS) entry which is preliminary data.</text>
</comment>
<evidence type="ECO:0000256" key="7">
    <source>
        <dbReference type="SAM" id="MobiDB-lite"/>
    </source>
</evidence>
<dbReference type="GO" id="GO:0010333">
    <property type="term" value="F:terpene synthase activity"/>
    <property type="evidence" value="ECO:0007669"/>
    <property type="project" value="InterPro"/>
</dbReference>